<dbReference type="RefSeq" id="WP_132537923.1">
    <property type="nucleotide sequence ID" value="NZ_SLWY01000001.1"/>
</dbReference>
<dbReference type="Proteomes" id="UP000295765">
    <property type="component" value="Unassembled WGS sequence"/>
</dbReference>
<dbReference type="InterPro" id="IPR018247">
    <property type="entry name" value="EF_Hand_1_Ca_BS"/>
</dbReference>
<proteinExistence type="predicted"/>
<dbReference type="AlphaFoldDB" id="A0A4V2SDI6"/>
<name>A0A4V2SDI6_9GAMM</name>
<organism evidence="1 2">
    <name type="scientific">Plasticicumulans lactativorans</name>
    <dbReference type="NCBI Taxonomy" id="1133106"/>
    <lineage>
        <taxon>Bacteria</taxon>
        <taxon>Pseudomonadati</taxon>
        <taxon>Pseudomonadota</taxon>
        <taxon>Gammaproteobacteria</taxon>
        <taxon>Candidatus Competibacteraceae</taxon>
        <taxon>Plasticicumulans</taxon>
    </lineage>
</organism>
<dbReference type="PROSITE" id="PS00018">
    <property type="entry name" value="EF_HAND_1"/>
    <property type="match status" value="1"/>
</dbReference>
<accession>A0A4V2SDI6</accession>
<comment type="caution">
    <text evidence="1">The sequence shown here is derived from an EMBL/GenBank/DDBJ whole genome shotgun (WGS) entry which is preliminary data.</text>
</comment>
<evidence type="ECO:0000313" key="1">
    <source>
        <dbReference type="EMBL" id="TCO83645.1"/>
    </source>
</evidence>
<protein>
    <submittedName>
        <fullName evidence="1">Uncharacterized protein</fullName>
    </submittedName>
</protein>
<sequence>MSGVHGIDLNGVLDCVVRLDRAPRPAPTPPVIVSGSPQGLLTGAAALQSPCGRPGMEAEEGIRLPVLALLHALSGEGRHDTHDTAVLLGRHLRSLLSDDTHAAVVAVPDTPGFDERARTRLLDGALRAGLDLHLLWRPVAALLGWGETLGNGELQALHGRTACVVQLLPDGISIGDFGLECVVQGGRPTLVPVRRRDGERQFYSWSGGGLVALLAREAGTDEASLWVGPWVWKVLLGQPAEREVLADPHAPGGWRLASGPSTLCGALAAELRTGLRIALGAARSALRNAAVILIEGPIADAPLSDAMQPTLALRQIVAAELTVVLGPTVSARLVAMPLADALIARGAAICAARQAARQITYYDFLPMLEINVLQAGEHAFVELIGREERIAGGMSYTNTLADRFTVAASTRSLEFYLLKEDEAGARHSETVLPVPPAADVEISLHVTQTPAQGYARVEILSAVRGALGEAPILLDWSAMTEIEGSREDILRELEFEGLGYPDIVPQRAHHLLWDYQRSDGMTIAAAMRAFNCKPILSSPRNQYNQLVKQTRALVGLRSNLFFLTKGTSSDRSAYTAVDSDGQLPPGIAPTIQQEFENFRVRLDTDFAAITSVRNRQDIATRRELARLGACLYAACPNAIVHYFQRIVARSADDLTLVLHAGKVLSTEPDLDSLFHYCASRYDEAIRAVKRLSVHVVRAAGDALAYHEKAGGILDNRSADKLAEAALLLLKEEIQAHNYKIRFRAAARLGLFLLRHRQRRRDFLHPSSADTANRRRAKEFDALLIQAIASKRLNQDLENALEEIRAQIRYRGTNAIVDIDPDEDGEINENEVE</sequence>
<reference evidence="1 2" key="1">
    <citation type="submission" date="2019-03" db="EMBL/GenBank/DDBJ databases">
        <title>Genomic Encyclopedia of Type Strains, Phase IV (KMG-IV): sequencing the most valuable type-strain genomes for metagenomic binning, comparative biology and taxonomic classification.</title>
        <authorList>
            <person name="Goeker M."/>
        </authorList>
    </citation>
    <scope>NUCLEOTIDE SEQUENCE [LARGE SCALE GENOMIC DNA]</scope>
    <source>
        <strain evidence="1 2">DSM 25287</strain>
    </source>
</reference>
<evidence type="ECO:0000313" key="2">
    <source>
        <dbReference type="Proteomes" id="UP000295765"/>
    </source>
</evidence>
<dbReference type="EMBL" id="SLWY01000001">
    <property type="protein sequence ID" value="TCO83645.1"/>
    <property type="molecule type" value="Genomic_DNA"/>
</dbReference>
<keyword evidence="2" id="KW-1185">Reference proteome</keyword>
<gene>
    <name evidence="1" type="ORF">EV699_10129</name>
</gene>
<dbReference type="OrthoDB" id="5523400at2"/>